<sequence>MSSLSGAQSTRMLSPQIEYAVIRFPGEFASQAGHALGGDSVTSSGRDSGLKTAIAGGLRPSFSIINQIHGMENAPDHSI</sequence>
<dbReference type="AlphaFoldDB" id="A0A4Y2DFG1"/>
<keyword evidence="2" id="KW-1185">Reference proteome</keyword>
<protein>
    <submittedName>
        <fullName evidence="1">Uncharacterized protein</fullName>
    </submittedName>
</protein>
<gene>
    <name evidence="1" type="ORF">AVEN_112474_1</name>
</gene>
<proteinExistence type="predicted"/>
<evidence type="ECO:0000313" key="2">
    <source>
        <dbReference type="Proteomes" id="UP000499080"/>
    </source>
</evidence>
<dbReference type="EMBL" id="BGPR01166604">
    <property type="protein sequence ID" value="GBM15500.1"/>
    <property type="molecule type" value="Genomic_DNA"/>
</dbReference>
<name>A0A4Y2DFG1_ARAVE</name>
<organism evidence="1 2">
    <name type="scientific">Araneus ventricosus</name>
    <name type="common">Orbweaver spider</name>
    <name type="synonym">Epeira ventricosa</name>
    <dbReference type="NCBI Taxonomy" id="182803"/>
    <lineage>
        <taxon>Eukaryota</taxon>
        <taxon>Metazoa</taxon>
        <taxon>Ecdysozoa</taxon>
        <taxon>Arthropoda</taxon>
        <taxon>Chelicerata</taxon>
        <taxon>Arachnida</taxon>
        <taxon>Araneae</taxon>
        <taxon>Araneomorphae</taxon>
        <taxon>Entelegynae</taxon>
        <taxon>Araneoidea</taxon>
        <taxon>Araneidae</taxon>
        <taxon>Araneus</taxon>
    </lineage>
</organism>
<reference evidence="1 2" key="1">
    <citation type="journal article" date="2019" name="Sci. Rep.">
        <title>Orb-weaving spider Araneus ventricosus genome elucidates the spidroin gene catalogue.</title>
        <authorList>
            <person name="Kono N."/>
            <person name="Nakamura H."/>
            <person name="Ohtoshi R."/>
            <person name="Moran D.A.P."/>
            <person name="Shinohara A."/>
            <person name="Yoshida Y."/>
            <person name="Fujiwara M."/>
            <person name="Mori M."/>
            <person name="Tomita M."/>
            <person name="Arakawa K."/>
        </authorList>
    </citation>
    <scope>NUCLEOTIDE SEQUENCE [LARGE SCALE GENOMIC DNA]</scope>
</reference>
<comment type="caution">
    <text evidence="1">The sequence shown here is derived from an EMBL/GenBank/DDBJ whole genome shotgun (WGS) entry which is preliminary data.</text>
</comment>
<accession>A0A4Y2DFG1</accession>
<evidence type="ECO:0000313" key="1">
    <source>
        <dbReference type="EMBL" id="GBM15500.1"/>
    </source>
</evidence>
<dbReference type="Proteomes" id="UP000499080">
    <property type="component" value="Unassembled WGS sequence"/>
</dbReference>